<dbReference type="PROSITE" id="PS00141">
    <property type="entry name" value="ASP_PROTEASE"/>
    <property type="match status" value="2"/>
</dbReference>
<feature type="active site" evidence="3">
    <location>
        <position position="332"/>
    </location>
</feature>
<comment type="similarity">
    <text evidence="1 4">Belongs to the peptidase A1 family.</text>
</comment>
<dbReference type="Gene3D" id="2.40.70.10">
    <property type="entry name" value="Acid Proteases"/>
    <property type="match status" value="2"/>
</dbReference>
<feature type="active site" evidence="3">
    <location>
        <position position="99"/>
    </location>
</feature>
<dbReference type="GO" id="GO:0006508">
    <property type="term" value="P:proteolysis"/>
    <property type="evidence" value="ECO:0007669"/>
    <property type="project" value="UniProtKB-KW"/>
</dbReference>
<dbReference type="EMBL" id="KV417513">
    <property type="protein sequence ID" value="KZP26583.1"/>
    <property type="molecule type" value="Genomic_DNA"/>
</dbReference>
<keyword evidence="5" id="KW-0732">Signal</keyword>
<evidence type="ECO:0000256" key="4">
    <source>
        <dbReference type="RuleBase" id="RU000454"/>
    </source>
</evidence>
<feature type="domain" description="Peptidase A1" evidence="6">
    <location>
        <begin position="83"/>
        <end position="447"/>
    </location>
</feature>
<dbReference type="InterPro" id="IPR034164">
    <property type="entry name" value="Pepsin-like_dom"/>
</dbReference>
<dbReference type="GO" id="GO:0004190">
    <property type="term" value="F:aspartic-type endopeptidase activity"/>
    <property type="evidence" value="ECO:0007669"/>
    <property type="project" value="UniProtKB-KW"/>
</dbReference>
<dbReference type="OrthoDB" id="15189at2759"/>
<dbReference type="InterPro" id="IPR001969">
    <property type="entry name" value="Aspartic_peptidase_AS"/>
</dbReference>
<dbReference type="STRING" id="436010.A0A166PYM8"/>
<evidence type="ECO:0000259" key="6">
    <source>
        <dbReference type="PROSITE" id="PS51767"/>
    </source>
</evidence>
<evidence type="ECO:0000256" key="3">
    <source>
        <dbReference type="PIRSR" id="PIRSR601461-1"/>
    </source>
</evidence>
<dbReference type="SUPFAM" id="SSF50630">
    <property type="entry name" value="Acid proteases"/>
    <property type="match status" value="1"/>
</dbReference>
<reference evidence="7 8" key="1">
    <citation type="journal article" date="2016" name="Mol. Biol. Evol.">
        <title>Comparative Genomics of Early-Diverging Mushroom-Forming Fungi Provides Insights into the Origins of Lignocellulose Decay Capabilities.</title>
        <authorList>
            <person name="Nagy L.G."/>
            <person name="Riley R."/>
            <person name="Tritt A."/>
            <person name="Adam C."/>
            <person name="Daum C."/>
            <person name="Floudas D."/>
            <person name="Sun H."/>
            <person name="Yadav J.S."/>
            <person name="Pangilinan J."/>
            <person name="Larsson K.H."/>
            <person name="Matsuura K."/>
            <person name="Barry K."/>
            <person name="Labutti K."/>
            <person name="Kuo R."/>
            <person name="Ohm R.A."/>
            <person name="Bhattacharya S.S."/>
            <person name="Shirouzu T."/>
            <person name="Yoshinaga Y."/>
            <person name="Martin F.M."/>
            <person name="Grigoriev I.V."/>
            <person name="Hibbett D.S."/>
        </authorList>
    </citation>
    <scope>NUCLEOTIDE SEQUENCE [LARGE SCALE GENOMIC DNA]</scope>
    <source>
        <strain evidence="7 8">CBS 109695</strain>
    </source>
</reference>
<dbReference type="Pfam" id="PF00026">
    <property type="entry name" value="Asp"/>
    <property type="match status" value="1"/>
</dbReference>
<dbReference type="InterPro" id="IPR001461">
    <property type="entry name" value="Aspartic_peptidase_A1"/>
</dbReference>
<sequence length="452" mass="47965">MVPLAFLVAALTAVSAHSYEIRKIAPRTSSALATEVLPSAQYSLPLTGKAPRSKAKKAALSALRKNATSFTAVLAGGDYDEEYMTDITVGGQAFKVIVDTGSSDTWLAEKAFKCHNLTGYPVPQSTCAFGPLYNPKKSKTYAVDPNRNFNISYGGGEFLTGTVAFETITVGGMTVTKQEIGVVNSAAWEGDTINSGLMGLAYPNLTSVYKGTNPDNDGVNNTEFYNPVFFTAFAEKVVTNPYFSVALNRGTLAAEKNSTYDPNLGYVAFGGIAPVKTKGTATTIPVQGTVFSFAGNFTGYFFYTIDIDAYVFPGSTAKGLGLTGQGKQAILDTGTTLNLLPTALAKAYNAQFKPKATFVADEATYYVDCNATVPAFAVVIGGAKFTIDAKDQILPVGTDDSGKELCISGTQDGGDPSDPQSTYILGDVFLHNVVSTFNIQKNTITLTRRQAY</sequence>
<evidence type="ECO:0000256" key="5">
    <source>
        <dbReference type="SAM" id="SignalP"/>
    </source>
</evidence>
<accession>A0A166PYM8</accession>
<name>A0A166PYM8_9AGAM</name>
<evidence type="ECO:0000313" key="7">
    <source>
        <dbReference type="EMBL" id="KZP26583.1"/>
    </source>
</evidence>
<keyword evidence="8" id="KW-1185">Reference proteome</keyword>
<evidence type="ECO:0000256" key="2">
    <source>
        <dbReference type="ARBA" id="ARBA00022750"/>
    </source>
</evidence>
<dbReference type="InterPro" id="IPR021109">
    <property type="entry name" value="Peptidase_aspartic_dom_sf"/>
</dbReference>
<dbReference type="Proteomes" id="UP000076532">
    <property type="component" value="Unassembled WGS sequence"/>
</dbReference>
<proteinExistence type="inferred from homology"/>
<dbReference type="CDD" id="cd05471">
    <property type="entry name" value="pepsin_like"/>
    <property type="match status" value="1"/>
</dbReference>
<gene>
    <name evidence="7" type="ORF">FIBSPDRAFT_819229</name>
</gene>
<keyword evidence="2 4" id="KW-0064">Aspartyl protease</keyword>
<dbReference type="GO" id="GO:0000324">
    <property type="term" value="C:fungal-type vacuole"/>
    <property type="evidence" value="ECO:0007669"/>
    <property type="project" value="TreeGrafter"/>
</dbReference>
<dbReference type="PROSITE" id="PS51767">
    <property type="entry name" value="PEPTIDASE_A1"/>
    <property type="match status" value="1"/>
</dbReference>
<feature type="chain" id="PRO_5007878498" evidence="5">
    <location>
        <begin position="19"/>
        <end position="452"/>
    </location>
</feature>
<protein>
    <submittedName>
        <fullName evidence="7">Acid protease</fullName>
    </submittedName>
</protein>
<dbReference type="PRINTS" id="PR00792">
    <property type="entry name" value="PEPSIN"/>
</dbReference>
<dbReference type="AlphaFoldDB" id="A0A166PYM8"/>
<dbReference type="PANTHER" id="PTHR47966">
    <property type="entry name" value="BETA-SITE APP-CLEAVING ENZYME, ISOFORM A-RELATED"/>
    <property type="match status" value="1"/>
</dbReference>
<keyword evidence="4 7" id="KW-0645">Protease</keyword>
<dbReference type="PANTHER" id="PTHR47966:SF47">
    <property type="entry name" value="ENDOPEPTIDASE, PUTATIVE (AFU_ORTHOLOGUE AFUA_3G01220)-RELATED"/>
    <property type="match status" value="1"/>
</dbReference>
<feature type="signal peptide" evidence="5">
    <location>
        <begin position="1"/>
        <end position="18"/>
    </location>
</feature>
<dbReference type="InterPro" id="IPR033121">
    <property type="entry name" value="PEPTIDASE_A1"/>
</dbReference>
<evidence type="ECO:0000313" key="8">
    <source>
        <dbReference type="Proteomes" id="UP000076532"/>
    </source>
</evidence>
<keyword evidence="4" id="KW-0378">Hydrolase</keyword>
<evidence type="ECO:0000256" key="1">
    <source>
        <dbReference type="ARBA" id="ARBA00007447"/>
    </source>
</evidence>
<organism evidence="7 8">
    <name type="scientific">Athelia psychrophila</name>
    <dbReference type="NCBI Taxonomy" id="1759441"/>
    <lineage>
        <taxon>Eukaryota</taxon>
        <taxon>Fungi</taxon>
        <taxon>Dikarya</taxon>
        <taxon>Basidiomycota</taxon>
        <taxon>Agaricomycotina</taxon>
        <taxon>Agaricomycetes</taxon>
        <taxon>Agaricomycetidae</taxon>
        <taxon>Atheliales</taxon>
        <taxon>Atheliaceae</taxon>
        <taxon>Athelia</taxon>
    </lineage>
</organism>